<dbReference type="Proteomes" id="UP000746747">
    <property type="component" value="Unassembled WGS sequence"/>
</dbReference>
<keyword evidence="2" id="KW-0813">Transport</keyword>
<evidence type="ECO:0000313" key="6">
    <source>
        <dbReference type="Proteomes" id="UP000746747"/>
    </source>
</evidence>
<name>A0A8J2M8X2_9BILA</name>
<gene>
    <name evidence="5" type="ORF">CJOHNSTONI_LOCUS7688</name>
</gene>
<organism evidence="5 6">
    <name type="scientific">Cercopithifilaria johnstoni</name>
    <dbReference type="NCBI Taxonomy" id="2874296"/>
    <lineage>
        <taxon>Eukaryota</taxon>
        <taxon>Metazoa</taxon>
        <taxon>Ecdysozoa</taxon>
        <taxon>Nematoda</taxon>
        <taxon>Chromadorea</taxon>
        <taxon>Rhabditida</taxon>
        <taxon>Spirurina</taxon>
        <taxon>Spiruromorpha</taxon>
        <taxon>Filarioidea</taxon>
        <taxon>Onchocercidae</taxon>
        <taxon>Cercopithifilaria</taxon>
    </lineage>
</organism>
<keyword evidence="3" id="KW-0653">Protein transport</keyword>
<dbReference type="PANTHER" id="PTHR23316">
    <property type="entry name" value="IMPORTIN ALPHA"/>
    <property type="match status" value="1"/>
</dbReference>
<comment type="caution">
    <text evidence="5">The sequence shown here is derived from an EMBL/GenBank/DDBJ whole genome shotgun (WGS) entry which is preliminary data.</text>
</comment>
<proteinExistence type="inferred from homology"/>
<evidence type="ECO:0000256" key="2">
    <source>
        <dbReference type="ARBA" id="ARBA00022448"/>
    </source>
</evidence>
<feature type="region of interest" description="Disordered" evidence="4">
    <location>
        <begin position="1"/>
        <end position="39"/>
    </location>
</feature>
<feature type="compositionally biased region" description="Basic residues" evidence="4">
    <location>
        <begin position="1"/>
        <end position="18"/>
    </location>
</feature>
<dbReference type="GO" id="GO:0015031">
    <property type="term" value="P:protein transport"/>
    <property type="evidence" value="ECO:0007669"/>
    <property type="project" value="UniProtKB-KW"/>
</dbReference>
<keyword evidence="6" id="KW-1185">Reference proteome</keyword>
<dbReference type="SUPFAM" id="SSF48371">
    <property type="entry name" value="ARM repeat"/>
    <property type="match status" value="1"/>
</dbReference>
<dbReference type="EMBL" id="CAKAEH010001602">
    <property type="protein sequence ID" value="CAG9537933.1"/>
    <property type="molecule type" value="Genomic_DNA"/>
</dbReference>
<reference evidence="5" key="1">
    <citation type="submission" date="2021-09" db="EMBL/GenBank/DDBJ databases">
        <authorList>
            <consortium name="Pathogen Informatics"/>
        </authorList>
    </citation>
    <scope>NUCLEOTIDE SEQUENCE</scope>
</reference>
<dbReference type="OrthoDB" id="5823024at2759"/>
<dbReference type="AlphaFoldDB" id="A0A8J2M8X2"/>
<dbReference type="Gene3D" id="1.25.10.10">
    <property type="entry name" value="Leucine-rich Repeat Variant"/>
    <property type="match status" value="1"/>
</dbReference>
<evidence type="ECO:0000256" key="3">
    <source>
        <dbReference type="ARBA" id="ARBA00022927"/>
    </source>
</evidence>
<evidence type="ECO:0000256" key="4">
    <source>
        <dbReference type="SAM" id="MobiDB-lite"/>
    </source>
</evidence>
<sequence length="531" mass="60151">MGKKGKRMSRKGKQRKFYAKQQDWPTFGHSSESEMSSNEDASAYSARNINCAACLNLGQSSILSKVRKSVLKISVSFSLSRCFLFPCDKPNVTEIMDMLRTSRPTMETIQRSFQLFNVLVDNYDPPVNEILREGLDVILVEGMQFKNVLIQYYATHALLVLVKYMTEEQLKILIPRGLKEGIKAVLDRDVFLVVQEGIEACSQIAIKSSNLRDDVANWGSLRVSELLARHHSEISLEFTNSVTSFLQDLCYHKPIPEFVLECLASSARFLLQHEDGKTRAAVLNIVIEVTRNKDFVITFEHSYVRNILQFLDSVIEIEAASAFFIVGYFVKQHSSNTSAVLQMGLIKKIVPFLARHSAPEIGFEACSILRNLLSKKKYIKYVGSMVDSGLVLLLLKLLDDGTPIYKDVACITLRSLNEMWKPRYAIKLADAKHIRIMCNILKSSNTEHVACVVVLIHSALKACYALKAYCELKQAKDLIKELEAYECIAEFVDSTREDISLNYLANELYALYLNDVKVDFDEENNAKIEEA</sequence>
<dbReference type="InterPro" id="IPR011989">
    <property type="entry name" value="ARM-like"/>
</dbReference>
<dbReference type="InterPro" id="IPR016024">
    <property type="entry name" value="ARM-type_fold"/>
</dbReference>
<evidence type="ECO:0000313" key="5">
    <source>
        <dbReference type="EMBL" id="CAG9537933.1"/>
    </source>
</evidence>
<comment type="similarity">
    <text evidence="1">Belongs to the importin alpha family.</text>
</comment>
<feature type="compositionally biased region" description="Polar residues" evidence="4">
    <location>
        <begin position="28"/>
        <end position="39"/>
    </location>
</feature>
<protein>
    <submittedName>
        <fullName evidence="5">Uncharacterized protein</fullName>
    </submittedName>
</protein>
<evidence type="ECO:0000256" key="1">
    <source>
        <dbReference type="ARBA" id="ARBA00010394"/>
    </source>
</evidence>
<accession>A0A8J2M8X2</accession>